<dbReference type="Pfam" id="PF02171">
    <property type="entry name" value="Piwi"/>
    <property type="match status" value="2"/>
</dbReference>
<name>A0A8H3IKM4_9LECA</name>
<evidence type="ECO:0000259" key="3">
    <source>
        <dbReference type="PROSITE" id="PS50821"/>
    </source>
</evidence>
<dbReference type="Proteomes" id="UP000664534">
    <property type="component" value="Unassembled WGS sequence"/>
</dbReference>
<dbReference type="SUPFAM" id="SSF101690">
    <property type="entry name" value="PAZ domain"/>
    <property type="match status" value="1"/>
</dbReference>
<dbReference type="OrthoDB" id="10252740at2759"/>
<comment type="caution">
    <text evidence="5">The sequence shown here is derived from an EMBL/GenBank/DDBJ whole genome shotgun (WGS) entry which is preliminary data.</text>
</comment>
<sequence>MTGLGHPKNLGTDRHTSNGTGIFQPAGQSPVADSRITQKEDSNLKAYQELRLSQLSLDEYSNLNRPSYGDKGDRVTLWTNYMGLSIDIEKHLFTYEIVIDDRLKFRRKRQHFMESALRHLPELRALGSGVATDYASLIVASAKLDLGPNDHKTFTLAFYDTELREGRVMAPLDNPFALKVSLIGPLSSSDLLRFVGPDLINSNHLDTADTEAVRALNIIMASQPNKDPNVYQGGQNKFYRYPSQQEFSNYDLEGGLIAVRGYYSSVRFSTSRILLNLQAQCTAFYKDMNALELIQEFQKSAPGNWPALEQFLRDLRVKTSYMKTPEGTPLPKVKSIIGFSRKDMQANGNGNANNIRFELRGRQSEETVSVTEYFLTQYGVTLKHPEAIVVNCGTTDHPVWIPPELCTVMPGQPHRLPLNDVQLARMITIAARPPAENAARITAEDGGLGLIGVLPSTCDGLAAFGVTVDPNMIAVPGRVLPAPRVMYLGNSTAGTVGGLWNMKNKKVLKPKTFSDWTILRIGAAANIKNTEFERQCKALTEGFRSSGLYVNAPQVFPGPSIPAFDENRDDAVAFVDSNLRAILKSCKARNIGIHTHCVQMERLRRQDASYSANVALKLNLKLGGTNQAISSNDLGFLRHGNSILVGIDVTHPAPGTMRGIPSIAGVVASIDPNFAQWPGNICCQESKKEMVSNLDSMMEERLEYWVSKNPEKKLENIVIYRDGNSIIGIMTLSLIVCSLLGVSEGQYRTVQHTEIPAIRKACAKVFPDAPPPKITFLIVGKRHHTRFYPTDKNKADQKHNCNIKNGTVVDRGITMPQGWDFYMAAHAAIHGTTKPAHYVVLLDENNLSANEMEKMTHNLCYLHGRATKAVSVCPPAYYADLICERARCYLAEYIRRNPGKEFDWNHAPWRSGVHEKYVDLELSFLQDMILILAQP</sequence>
<evidence type="ECO:0000259" key="4">
    <source>
        <dbReference type="PROSITE" id="PS50822"/>
    </source>
</evidence>
<proteinExistence type="inferred from homology"/>
<evidence type="ECO:0000256" key="1">
    <source>
        <dbReference type="RuleBase" id="RU361178"/>
    </source>
</evidence>
<dbReference type="InterPro" id="IPR036397">
    <property type="entry name" value="RNaseH_sf"/>
</dbReference>
<dbReference type="InterPro" id="IPR003165">
    <property type="entry name" value="Piwi"/>
</dbReference>
<protein>
    <recommendedName>
        <fullName evidence="7">Piwi domain-containing protein</fullName>
    </recommendedName>
</protein>
<dbReference type="CDD" id="cd02846">
    <property type="entry name" value="PAZ_argonaute_like"/>
    <property type="match status" value="1"/>
</dbReference>
<dbReference type="InterPro" id="IPR014811">
    <property type="entry name" value="ArgoL1"/>
</dbReference>
<dbReference type="InterPro" id="IPR045246">
    <property type="entry name" value="Piwi_ago-like"/>
</dbReference>
<dbReference type="InterPro" id="IPR032472">
    <property type="entry name" value="ArgoL2"/>
</dbReference>
<dbReference type="InterPro" id="IPR036085">
    <property type="entry name" value="PAZ_dom_sf"/>
</dbReference>
<feature type="domain" description="PAZ" evidence="3">
    <location>
        <begin position="289"/>
        <end position="410"/>
    </location>
</feature>
<feature type="domain" description="Piwi" evidence="4">
    <location>
        <begin position="592"/>
        <end position="891"/>
    </location>
</feature>
<dbReference type="Pfam" id="PF16486">
    <property type="entry name" value="ArgoN"/>
    <property type="match status" value="1"/>
</dbReference>
<dbReference type="CDD" id="cd04657">
    <property type="entry name" value="Piwi_ago-like"/>
    <property type="match status" value="1"/>
</dbReference>
<dbReference type="PANTHER" id="PTHR22891">
    <property type="entry name" value="EUKARYOTIC TRANSLATION INITIATION FACTOR 2C"/>
    <property type="match status" value="1"/>
</dbReference>
<dbReference type="Pfam" id="PF02170">
    <property type="entry name" value="PAZ"/>
    <property type="match status" value="1"/>
</dbReference>
<dbReference type="SMART" id="SM01163">
    <property type="entry name" value="DUF1785"/>
    <property type="match status" value="1"/>
</dbReference>
<organism evidence="5 6">
    <name type="scientific">Imshaugia aleurites</name>
    <dbReference type="NCBI Taxonomy" id="172621"/>
    <lineage>
        <taxon>Eukaryota</taxon>
        <taxon>Fungi</taxon>
        <taxon>Dikarya</taxon>
        <taxon>Ascomycota</taxon>
        <taxon>Pezizomycotina</taxon>
        <taxon>Lecanoromycetes</taxon>
        <taxon>OSLEUM clade</taxon>
        <taxon>Lecanoromycetidae</taxon>
        <taxon>Lecanorales</taxon>
        <taxon>Lecanorineae</taxon>
        <taxon>Parmeliaceae</taxon>
        <taxon>Imshaugia</taxon>
    </lineage>
</organism>
<dbReference type="GO" id="GO:0003723">
    <property type="term" value="F:RNA binding"/>
    <property type="evidence" value="ECO:0007669"/>
    <property type="project" value="InterPro"/>
</dbReference>
<gene>
    <name evidence="5" type="ORF">IMSHALPRED_005671</name>
</gene>
<dbReference type="SMART" id="SM00950">
    <property type="entry name" value="Piwi"/>
    <property type="match status" value="1"/>
</dbReference>
<evidence type="ECO:0000313" key="6">
    <source>
        <dbReference type="Proteomes" id="UP000664534"/>
    </source>
</evidence>
<comment type="similarity">
    <text evidence="1">Belongs to the argonaute family.</text>
</comment>
<reference evidence="5" key="1">
    <citation type="submission" date="2021-03" db="EMBL/GenBank/DDBJ databases">
        <authorList>
            <person name="Tagirdzhanova G."/>
        </authorList>
    </citation>
    <scope>NUCLEOTIDE SEQUENCE</scope>
</reference>
<dbReference type="Gene3D" id="3.40.50.2300">
    <property type="match status" value="1"/>
</dbReference>
<dbReference type="InterPro" id="IPR003100">
    <property type="entry name" value="PAZ_dom"/>
</dbReference>
<dbReference type="Pfam" id="PF16488">
    <property type="entry name" value="ArgoL2"/>
    <property type="match status" value="1"/>
</dbReference>
<evidence type="ECO:0000313" key="5">
    <source>
        <dbReference type="EMBL" id="CAF9922373.1"/>
    </source>
</evidence>
<dbReference type="InterPro" id="IPR012337">
    <property type="entry name" value="RNaseH-like_sf"/>
</dbReference>
<dbReference type="Pfam" id="PF08699">
    <property type="entry name" value="ArgoL1"/>
    <property type="match status" value="1"/>
</dbReference>
<keyword evidence="6" id="KW-1185">Reference proteome</keyword>
<dbReference type="AlphaFoldDB" id="A0A8H3IKM4"/>
<dbReference type="Gene3D" id="3.30.420.10">
    <property type="entry name" value="Ribonuclease H-like superfamily/Ribonuclease H"/>
    <property type="match status" value="1"/>
</dbReference>
<feature type="region of interest" description="Disordered" evidence="2">
    <location>
        <begin position="1"/>
        <end position="34"/>
    </location>
</feature>
<accession>A0A8H3IKM4</accession>
<dbReference type="PROSITE" id="PS50822">
    <property type="entry name" value="PIWI"/>
    <property type="match status" value="1"/>
</dbReference>
<evidence type="ECO:0008006" key="7">
    <source>
        <dbReference type="Google" id="ProtNLM"/>
    </source>
</evidence>
<dbReference type="EMBL" id="CAJPDT010000030">
    <property type="protein sequence ID" value="CAF9922373.1"/>
    <property type="molecule type" value="Genomic_DNA"/>
</dbReference>
<dbReference type="SMART" id="SM00949">
    <property type="entry name" value="PAZ"/>
    <property type="match status" value="1"/>
</dbReference>
<evidence type="ECO:0000256" key="2">
    <source>
        <dbReference type="SAM" id="MobiDB-lite"/>
    </source>
</evidence>
<dbReference type="InterPro" id="IPR032474">
    <property type="entry name" value="Argonaute_N"/>
</dbReference>
<dbReference type="PROSITE" id="PS50821">
    <property type="entry name" value="PAZ"/>
    <property type="match status" value="1"/>
</dbReference>
<dbReference type="Gene3D" id="2.170.260.10">
    <property type="entry name" value="paz domain"/>
    <property type="match status" value="1"/>
</dbReference>
<dbReference type="SUPFAM" id="SSF53098">
    <property type="entry name" value="Ribonuclease H-like"/>
    <property type="match status" value="1"/>
</dbReference>